<name>A0A1E7F9A9_9STRA</name>
<dbReference type="InterPro" id="IPR000742">
    <property type="entry name" value="EGF"/>
</dbReference>
<sequence length="288" mass="31558">MTTNFIVVDAYDWTCNLFCYNDGICRHGHGKFGSYTGDGESTIDELAFEKEFHDNGMYCTCPVGYTGLQCEIKYVVCGRDDHTCFNGSACVKERASNSGKVFYRCECDAKESIMDAPYAHKYCEHIATVFCDGGDGFTHGTSYCTNGGKCKNHDENSISKHIGCICPDEWEGDYCEIKIENIASLTTELIHEVEENLTVGEIVAIIIGIGIGIGLLYYFKGSLFRRFRRTSTTASNNNANASANGINSNKGGRGRRGRRGRSKGMELSSSSTAAAAADGRNDNTRDII</sequence>
<keyword evidence="3" id="KW-1133">Transmembrane helix</keyword>
<dbReference type="PANTHER" id="PTHR24044:SF420">
    <property type="entry name" value="DELTA AND NOTCH-LIKE EPIDERMAL GROWTH FACTOR-RELATED RECEPTOR ISOFORM X1"/>
    <property type="match status" value="1"/>
</dbReference>
<evidence type="ECO:0000256" key="3">
    <source>
        <dbReference type="SAM" id="Phobius"/>
    </source>
</evidence>
<dbReference type="SMART" id="SM00181">
    <property type="entry name" value="EGF"/>
    <property type="match status" value="3"/>
</dbReference>
<feature type="domain" description="EGF-like" evidence="4">
    <location>
        <begin position="135"/>
        <end position="176"/>
    </location>
</feature>
<dbReference type="AlphaFoldDB" id="A0A1E7F9A9"/>
<dbReference type="EMBL" id="KV784360">
    <property type="protein sequence ID" value="OEU14758.1"/>
    <property type="molecule type" value="Genomic_DNA"/>
</dbReference>
<dbReference type="PANTHER" id="PTHR24044">
    <property type="entry name" value="NOTCH LIGAND FAMILY MEMBER"/>
    <property type="match status" value="1"/>
</dbReference>
<dbReference type="Gene3D" id="2.10.25.10">
    <property type="entry name" value="Laminin"/>
    <property type="match status" value="2"/>
</dbReference>
<keyword evidence="3" id="KW-0812">Transmembrane</keyword>
<feature type="compositionally biased region" description="Basic and acidic residues" evidence="2">
    <location>
        <begin position="279"/>
        <end position="288"/>
    </location>
</feature>
<evidence type="ECO:0000259" key="4">
    <source>
        <dbReference type="PROSITE" id="PS50026"/>
    </source>
</evidence>
<evidence type="ECO:0000256" key="2">
    <source>
        <dbReference type="SAM" id="MobiDB-lite"/>
    </source>
</evidence>
<feature type="disulfide bond" evidence="1">
    <location>
        <begin position="166"/>
        <end position="175"/>
    </location>
</feature>
<dbReference type="PROSITE" id="PS50026">
    <property type="entry name" value="EGF_3"/>
    <property type="match status" value="1"/>
</dbReference>
<organism evidence="5 6">
    <name type="scientific">Fragilariopsis cylindrus CCMP1102</name>
    <dbReference type="NCBI Taxonomy" id="635003"/>
    <lineage>
        <taxon>Eukaryota</taxon>
        <taxon>Sar</taxon>
        <taxon>Stramenopiles</taxon>
        <taxon>Ochrophyta</taxon>
        <taxon>Bacillariophyta</taxon>
        <taxon>Bacillariophyceae</taxon>
        <taxon>Bacillariophycidae</taxon>
        <taxon>Bacillariales</taxon>
        <taxon>Bacillariaceae</taxon>
        <taxon>Fragilariopsis</taxon>
    </lineage>
</organism>
<dbReference type="OrthoDB" id="43902at2759"/>
<keyword evidence="1" id="KW-1015">Disulfide bond</keyword>
<proteinExistence type="predicted"/>
<keyword evidence="6" id="KW-1185">Reference proteome</keyword>
<dbReference type="SUPFAM" id="SSF57196">
    <property type="entry name" value="EGF/Laminin"/>
    <property type="match status" value="1"/>
</dbReference>
<protein>
    <recommendedName>
        <fullName evidence="4">EGF-like domain-containing protein</fullName>
    </recommendedName>
</protein>
<dbReference type="GO" id="GO:0005112">
    <property type="term" value="F:Notch binding"/>
    <property type="evidence" value="ECO:0007669"/>
    <property type="project" value="TreeGrafter"/>
</dbReference>
<dbReference type="Proteomes" id="UP000095751">
    <property type="component" value="Unassembled WGS sequence"/>
</dbReference>
<gene>
    <name evidence="5" type="ORF">FRACYDRAFT_241314</name>
</gene>
<reference evidence="5 6" key="1">
    <citation type="submission" date="2016-09" db="EMBL/GenBank/DDBJ databases">
        <title>Extensive genetic diversity and differential bi-allelic expression allows diatom success in the polar Southern Ocean.</title>
        <authorList>
            <consortium name="DOE Joint Genome Institute"/>
            <person name="Mock T."/>
            <person name="Otillar R.P."/>
            <person name="Strauss J."/>
            <person name="Dupont C."/>
            <person name="Frickenhaus S."/>
            <person name="Maumus F."/>
            <person name="Mcmullan M."/>
            <person name="Sanges R."/>
            <person name="Schmutz J."/>
            <person name="Toseland A."/>
            <person name="Valas R."/>
            <person name="Veluchamy A."/>
            <person name="Ward B.J."/>
            <person name="Allen A."/>
            <person name="Barry K."/>
            <person name="Falciatore A."/>
            <person name="Ferrante M."/>
            <person name="Fortunato A.E."/>
            <person name="Gloeckner G."/>
            <person name="Gruber A."/>
            <person name="Hipkin R."/>
            <person name="Janech M."/>
            <person name="Kroth P."/>
            <person name="Leese F."/>
            <person name="Lindquist E."/>
            <person name="Lyon B.R."/>
            <person name="Martin J."/>
            <person name="Mayer C."/>
            <person name="Parker M."/>
            <person name="Quesneville H."/>
            <person name="Raymond J."/>
            <person name="Uhlig C."/>
            <person name="Valentin K.U."/>
            <person name="Worden A.Z."/>
            <person name="Armbrust E.V."/>
            <person name="Bowler C."/>
            <person name="Green B."/>
            <person name="Moulton V."/>
            <person name="Van Oosterhout C."/>
            <person name="Grigoriev I."/>
        </authorList>
    </citation>
    <scope>NUCLEOTIDE SEQUENCE [LARGE SCALE GENOMIC DNA]</scope>
    <source>
        <strain evidence="5 6">CCMP1102</strain>
    </source>
</reference>
<dbReference type="InterPro" id="IPR050906">
    <property type="entry name" value="Notch_signaling"/>
</dbReference>
<evidence type="ECO:0000256" key="1">
    <source>
        <dbReference type="PROSITE-ProRule" id="PRU00076"/>
    </source>
</evidence>
<feature type="compositionally biased region" description="Low complexity" evidence="2">
    <location>
        <begin position="268"/>
        <end position="277"/>
    </location>
</feature>
<dbReference type="PROSITE" id="PS00022">
    <property type="entry name" value="EGF_1"/>
    <property type="match status" value="1"/>
</dbReference>
<dbReference type="KEGG" id="fcy:FRACYDRAFT_241314"/>
<feature type="region of interest" description="Disordered" evidence="2">
    <location>
        <begin position="234"/>
        <end position="288"/>
    </location>
</feature>
<keyword evidence="1" id="KW-0245">EGF-like domain</keyword>
<feature type="transmembrane region" description="Helical" evidence="3">
    <location>
        <begin position="202"/>
        <end position="219"/>
    </location>
</feature>
<dbReference type="InParanoid" id="A0A1E7F9A9"/>
<feature type="compositionally biased region" description="Basic residues" evidence="2">
    <location>
        <begin position="252"/>
        <end position="262"/>
    </location>
</feature>
<evidence type="ECO:0000313" key="5">
    <source>
        <dbReference type="EMBL" id="OEU14758.1"/>
    </source>
</evidence>
<feature type="compositionally biased region" description="Low complexity" evidence="2">
    <location>
        <begin position="234"/>
        <end position="249"/>
    </location>
</feature>
<accession>A0A1E7F9A9</accession>
<evidence type="ECO:0000313" key="6">
    <source>
        <dbReference type="Proteomes" id="UP000095751"/>
    </source>
</evidence>
<comment type="caution">
    <text evidence="1">Lacks conserved residue(s) required for the propagation of feature annotation.</text>
</comment>
<keyword evidence="3" id="KW-0472">Membrane</keyword>